<sequence length="174" mass="18654">MTILDYRPAGTQWHAEPIPVAYPTHAVNGWCEGEKDSLAVVQVAISLTRDELLTALDDEHAMAGFDADQLSVQEIRAWVEQGVSMAGAFELGERAARFWGSYGTWTAEEKANVAAMARAIDRAYPAAAISTTVVNGTPSRPSVACTACPWTVTGEHVEPLMADGVSHSATHGER</sequence>
<proteinExistence type="predicted"/>
<dbReference type="RefSeq" id="WP_271324802.1">
    <property type="nucleotide sequence ID" value="NZ_JAAGKO020000027.1"/>
</dbReference>
<dbReference type="EMBL" id="JAAGKO020000027">
    <property type="protein sequence ID" value="MDI5964834.1"/>
    <property type="molecule type" value="Genomic_DNA"/>
</dbReference>
<organism evidence="1 2">
    <name type="scientific">Streptantibioticus silvisoli</name>
    <dbReference type="NCBI Taxonomy" id="2705255"/>
    <lineage>
        <taxon>Bacteria</taxon>
        <taxon>Bacillati</taxon>
        <taxon>Actinomycetota</taxon>
        <taxon>Actinomycetes</taxon>
        <taxon>Kitasatosporales</taxon>
        <taxon>Streptomycetaceae</taxon>
        <taxon>Streptantibioticus</taxon>
    </lineage>
</organism>
<protein>
    <submittedName>
        <fullName evidence="1">Uncharacterized protein</fullName>
    </submittedName>
</protein>
<evidence type="ECO:0000313" key="1">
    <source>
        <dbReference type="EMBL" id="MDI5964834.1"/>
    </source>
</evidence>
<evidence type="ECO:0000313" key="2">
    <source>
        <dbReference type="Proteomes" id="UP001156398"/>
    </source>
</evidence>
<comment type="caution">
    <text evidence="1">The sequence shown here is derived from an EMBL/GenBank/DDBJ whole genome shotgun (WGS) entry which is preliminary data.</text>
</comment>
<reference evidence="1 2" key="1">
    <citation type="submission" date="2023-05" db="EMBL/GenBank/DDBJ databases">
        <title>Streptantibioticus silvisoli sp. nov., acidotolerant actinomycetes 1 from pine litter.</title>
        <authorList>
            <person name="Swiecimska M."/>
            <person name="Golinska P."/>
            <person name="Sangal V."/>
            <person name="Wachnowicz B."/>
            <person name="Goodfellow M."/>
        </authorList>
    </citation>
    <scope>NUCLEOTIDE SEQUENCE [LARGE SCALE GENOMIC DNA]</scope>
    <source>
        <strain evidence="1 2">SL54</strain>
    </source>
</reference>
<gene>
    <name evidence="1" type="ORF">POF43_019260</name>
</gene>
<keyword evidence="2" id="KW-1185">Reference proteome</keyword>
<dbReference type="Proteomes" id="UP001156398">
    <property type="component" value="Unassembled WGS sequence"/>
</dbReference>
<accession>A0ABT6W3F2</accession>
<name>A0ABT6W3F2_9ACTN</name>